<dbReference type="InterPro" id="IPR006035">
    <property type="entry name" value="Ureohydrolase"/>
</dbReference>
<organism evidence="5 6">
    <name type="scientific">Niastella soli</name>
    <dbReference type="NCBI Taxonomy" id="2821487"/>
    <lineage>
        <taxon>Bacteria</taxon>
        <taxon>Pseudomonadati</taxon>
        <taxon>Bacteroidota</taxon>
        <taxon>Chitinophagia</taxon>
        <taxon>Chitinophagales</taxon>
        <taxon>Chitinophagaceae</taxon>
        <taxon>Niastella</taxon>
    </lineage>
</organism>
<evidence type="ECO:0000256" key="3">
    <source>
        <dbReference type="ARBA" id="ARBA00023211"/>
    </source>
</evidence>
<dbReference type="SUPFAM" id="SSF52768">
    <property type="entry name" value="Arginase/deacetylase"/>
    <property type="match status" value="1"/>
</dbReference>
<keyword evidence="3" id="KW-0464">Manganese</keyword>
<evidence type="ECO:0000256" key="2">
    <source>
        <dbReference type="ARBA" id="ARBA00022801"/>
    </source>
</evidence>
<keyword evidence="6" id="KW-1185">Reference proteome</keyword>
<comment type="caution">
    <text evidence="5">The sequence shown here is derived from an EMBL/GenBank/DDBJ whole genome shotgun (WGS) entry which is preliminary data.</text>
</comment>
<dbReference type="Pfam" id="PF00491">
    <property type="entry name" value="Arginase"/>
    <property type="match status" value="1"/>
</dbReference>
<keyword evidence="2" id="KW-0378">Hydrolase</keyword>
<evidence type="ECO:0000313" key="5">
    <source>
        <dbReference type="EMBL" id="MBO9204440.1"/>
    </source>
</evidence>
<dbReference type="RefSeq" id="WP_209143029.1">
    <property type="nucleotide sequence ID" value="NZ_JAGHKO010000014.1"/>
</dbReference>
<name>A0ABS3Z2S9_9BACT</name>
<dbReference type="Gene3D" id="3.40.800.10">
    <property type="entry name" value="Ureohydrolase domain"/>
    <property type="match status" value="1"/>
</dbReference>
<dbReference type="PANTHER" id="PTHR43782:SF3">
    <property type="entry name" value="ARGINASE"/>
    <property type="match status" value="1"/>
</dbReference>
<proteinExistence type="inferred from homology"/>
<dbReference type="PROSITE" id="PS51409">
    <property type="entry name" value="ARGINASE_2"/>
    <property type="match status" value="1"/>
</dbReference>
<evidence type="ECO:0000256" key="1">
    <source>
        <dbReference type="ARBA" id="ARBA00022723"/>
    </source>
</evidence>
<sequence>MNGHIINLFEFPSNLGLKKTDYAHEPGVKKLPDWLKQFGFHDQIKPDKVVRLDPPVYSMLVDEASLVRNADNIVVYAEGQAALLYNEIKKDTFQLILGGDCSILVGSALALKQKGKYGLFYLDGHTDFIWPEMSGTHGAAGMDLAIVAGHGHSKLTNIHDLNPYIQEEHIFCVGNREYDADYEKPVIASNVAYFPLNRLRENGLQNTVQQFLQMVQLHNLDGFFIHFDVDALDDRLMPAVDSRTEGGLSYEELAEVLIPLLASNKAIGMEITILDPDLDEDGRYTREFVTQMVHIFSAGMITH</sequence>
<dbReference type="PRINTS" id="PR00116">
    <property type="entry name" value="ARGINASE"/>
</dbReference>
<comment type="similarity">
    <text evidence="4">Belongs to the arginase family.</text>
</comment>
<evidence type="ECO:0000313" key="6">
    <source>
        <dbReference type="Proteomes" id="UP000677244"/>
    </source>
</evidence>
<reference evidence="5 6" key="1">
    <citation type="submission" date="2021-03" db="EMBL/GenBank/DDBJ databases">
        <title>Assistant Professor.</title>
        <authorList>
            <person name="Huq M.A."/>
        </authorList>
    </citation>
    <scope>NUCLEOTIDE SEQUENCE [LARGE SCALE GENOMIC DNA]</scope>
    <source>
        <strain evidence="5 6">MAH-29</strain>
    </source>
</reference>
<protein>
    <submittedName>
        <fullName evidence="5">Arginase family protein</fullName>
    </submittedName>
</protein>
<dbReference type="Proteomes" id="UP000677244">
    <property type="component" value="Unassembled WGS sequence"/>
</dbReference>
<keyword evidence="1" id="KW-0479">Metal-binding</keyword>
<dbReference type="EMBL" id="JAGHKO010000014">
    <property type="protein sequence ID" value="MBO9204440.1"/>
    <property type="molecule type" value="Genomic_DNA"/>
</dbReference>
<evidence type="ECO:0000256" key="4">
    <source>
        <dbReference type="PROSITE-ProRule" id="PRU00742"/>
    </source>
</evidence>
<dbReference type="CDD" id="cd09999">
    <property type="entry name" value="Arginase-like_1"/>
    <property type="match status" value="1"/>
</dbReference>
<gene>
    <name evidence="5" type="ORF">J7I42_29395</name>
</gene>
<dbReference type="InterPro" id="IPR023696">
    <property type="entry name" value="Ureohydrolase_dom_sf"/>
</dbReference>
<dbReference type="PANTHER" id="PTHR43782">
    <property type="entry name" value="ARGINASE"/>
    <property type="match status" value="1"/>
</dbReference>
<accession>A0ABS3Z2S9</accession>